<feature type="domain" description="NERD" evidence="1">
    <location>
        <begin position="38"/>
        <end position="148"/>
    </location>
</feature>
<keyword evidence="3" id="KW-1185">Reference proteome</keyword>
<dbReference type="Proteomes" id="UP000831782">
    <property type="component" value="Chromosome"/>
</dbReference>
<sequence>MMIVKERQKPNELVMLELLSRRKRLSSEEFKRSQNLSRGFEGELQFDSIIRNYGNNLTVINDLRLKNNNNNFQIDSTVITNDTIYLFEIKNFLGQYYFDNDILFKLPNIEMENPIYQRDRATSLFRRYLHLKGFEIPIKSYIVFIHPECIVYQTPLSQKILFHANIRTLISRLNENSHSSKKGQSVVNTLLTSHSQELPVSTTYTFDELEKGIPCCQCGSMSTYVKGRTIICNECRVHEKADESIIRNIEAFHLLFPNEKLTTKRIAEWCGKDISEDRCKRQLLKHFVKQGVTSNTYFTNKKEVK</sequence>
<dbReference type="Pfam" id="PF08378">
    <property type="entry name" value="NERD"/>
    <property type="match status" value="1"/>
</dbReference>
<evidence type="ECO:0000313" key="2">
    <source>
        <dbReference type="EMBL" id="UOQ49707.1"/>
    </source>
</evidence>
<accession>A0ABY4F0J8</accession>
<reference evidence="2 3" key="1">
    <citation type="submission" date="2022-04" db="EMBL/GenBank/DDBJ databases">
        <title>Gracilibacillus sp. isolated from saltern.</title>
        <authorList>
            <person name="Won M."/>
            <person name="Lee C.-M."/>
            <person name="Woen H.-Y."/>
            <person name="Kwon S.-W."/>
        </authorList>
    </citation>
    <scope>NUCLEOTIDE SEQUENCE [LARGE SCALE GENOMIC DNA]</scope>
    <source>
        <strain evidence="2 3">SSWR10-1</strain>
    </source>
</reference>
<dbReference type="InterPro" id="IPR011528">
    <property type="entry name" value="NERD"/>
</dbReference>
<protein>
    <submittedName>
        <fullName evidence="2">NERD domain-containing protein</fullName>
    </submittedName>
</protein>
<name>A0ABY4F0J8_9BACI</name>
<evidence type="ECO:0000259" key="1">
    <source>
        <dbReference type="PROSITE" id="PS50965"/>
    </source>
</evidence>
<evidence type="ECO:0000313" key="3">
    <source>
        <dbReference type="Proteomes" id="UP000831782"/>
    </source>
</evidence>
<dbReference type="PROSITE" id="PS50965">
    <property type="entry name" value="NERD"/>
    <property type="match status" value="1"/>
</dbReference>
<dbReference type="EMBL" id="CP095072">
    <property type="protein sequence ID" value="UOQ49707.1"/>
    <property type="molecule type" value="Genomic_DNA"/>
</dbReference>
<gene>
    <name evidence="2" type="ORF">MUN88_06410</name>
</gene>
<proteinExistence type="predicted"/>
<organism evidence="2 3">
    <name type="scientific">Gracilibacillus caseinilyticus</name>
    <dbReference type="NCBI Taxonomy" id="2932256"/>
    <lineage>
        <taxon>Bacteria</taxon>
        <taxon>Bacillati</taxon>
        <taxon>Bacillota</taxon>
        <taxon>Bacilli</taxon>
        <taxon>Bacillales</taxon>
        <taxon>Bacillaceae</taxon>
        <taxon>Gracilibacillus</taxon>
    </lineage>
</organism>
<dbReference type="RefSeq" id="WP_244722344.1">
    <property type="nucleotide sequence ID" value="NZ_CP095072.1"/>
</dbReference>